<comment type="caution">
    <text evidence="5">The sequence shown here is derived from an EMBL/GenBank/DDBJ whole genome shotgun (WGS) entry which is preliminary data.</text>
</comment>
<evidence type="ECO:0000256" key="3">
    <source>
        <dbReference type="RuleBase" id="RU003932"/>
    </source>
</evidence>
<evidence type="ECO:0000256" key="2">
    <source>
        <dbReference type="ARBA" id="ARBA00023134"/>
    </source>
</evidence>
<dbReference type="GO" id="GO:0005525">
    <property type="term" value="F:GTP binding"/>
    <property type="evidence" value="ECO:0007669"/>
    <property type="project" value="UniProtKB-KW"/>
</dbReference>
<dbReference type="GO" id="GO:0005874">
    <property type="term" value="C:microtubule"/>
    <property type="evidence" value="ECO:0007669"/>
    <property type="project" value="TreeGrafter"/>
</dbReference>
<gene>
    <name evidence="5" type="ORF">Ocin01_19643</name>
</gene>
<dbReference type="GO" id="GO:0005737">
    <property type="term" value="C:cytoplasm"/>
    <property type="evidence" value="ECO:0007669"/>
    <property type="project" value="TreeGrafter"/>
</dbReference>
<dbReference type="InterPro" id="IPR045063">
    <property type="entry name" value="Dynamin_N"/>
</dbReference>
<dbReference type="InterPro" id="IPR027417">
    <property type="entry name" value="P-loop_NTPase"/>
</dbReference>
<feature type="non-terminal residue" evidence="5">
    <location>
        <position position="364"/>
    </location>
</feature>
<evidence type="ECO:0000313" key="6">
    <source>
        <dbReference type="Proteomes" id="UP000094527"/>
    </source>
</evidence>
<keyword evidence="6" id="KW-1185">Reference proteome</keyword>
<dbReference type="SUPFAM" id="SSF52540">
    <property type="entry name" value="P-loop containing nucleoside triphosphate hydrolases"/>
    <property type="match status" value="1"/>
</dbReference>
<accession>A0A1D2M243</accession>
<dbReference type="AlphaFoldDB" id="A0A1D2M243"/>
<dbReference type="InterPro" id="IPR000375">
    <property type="entry name" value="Dynamin_stalk"/>
</dbReference>
<dbReference type="PROSITE" id="PS00410">
    <property type="entry name" value="G_DYNAMIN_1"/>
    <property type="match status" value="1"/>
</dbReference>
<keyword evidence="1 3" id="KW-0547">Nucleotide-binding</keyword>
<name>A0A1D2M243_ORCCI</name>
<dbReference type="InterPro" id="IPR001401">
    <property type="entry name" value="Dynamin_GTPase"/>
</dbReference>
<dbReference type="InterPro" id="IPR022812">
    <property type="entry name" value="Dynamin"/>
</dbReference>
<proteinExistence type="inferred from homology"/>
<dbReference type="Pfam" id="PF01031">
    <property type="entry name" value="Dynamin_M"/>
    <property type="match status" value="1"/>
</dbReference>
<dbReference type="OMA" id="ISHEEWA"/>
<dbReference type="Gene3D" id="1.20.120.1240">
    <property type="entry name" value="Dynamin, middle domain"/>
    <property type="match status" value="1"/>
</dbReference>
<evidence type="ECO:0000259" key="4">
    <source>
        <dbReference type="PROSITE" id="PS51718"/>
    </source>
</evidence>
<dbReference type="SMART" id="SM00053">
    <property type="entry name" value="DYNc"/>
    <property type="match status" value="1"/>
</dbReference>
<sequence length="364" mass="40355">MEGVERIDGLIPIFNTIHDILERTKVGPGSVEIPLPQIVVIGSQSSGKSSVLENLVGQPFLPRGSGIVTRCPIVLRMILTPGNDTWCEFFHKPNEKFDDFRKVEQEIISRTDEIAGTDFGITSESIKITIYSPTVLNLTVVDLPGLVKIPVGQQPDDIEEQVKNLILGYISADDAVILAHKNCQDGGPNQERTIVVLTKLDLTDDYSKMTDVLNGKLGYVGVINRSQDDLKGDKPIEEVLKHEKAFLAEKFSSISAKHGISCLAKKLNRILLQRILACCSGLSLNIRNLSTASESELRELGVDEEMTEEEKKKELFKIVDEFAKEYKAQIDGMSRSEVQSMNLTCGARIDIIINNNLPNELDCF</sequence>
<reference evidence="5 6" key="1">
    <citation type="journal article" date="2016" name="Genome Biol. Evol.">
        <title>Gene Family Evolution Reflects Adaptation to Soil Environmental Stressors in the Genome of the Collembolan Orchesella cincta.</title>
        <authorList>
            <person name="Faddeeva-Vakhrusheva A."/>
            <person name="Derks M.F."/>
            <person name="Anvar S.Y."/>
            <person name="Agamennone V."/>
            <person name="Suring W."/>
            <person name="Smit S."/>
            <person name="van Straalen N.M."/>
            <person name="Roelofs D."/>
        </authorList>
    </citation>
    <scope>NUCLEOTIDE SEQUENCE [LARGE SCALE GENOMIC DNA]</scope>
    <source>
        <tissue evidence="5">Mixed pool</tissue>
    </source>
</reference>
<dbReference type="GO" id="GO:0016020">
    <property type="term" value="C:membrane"/>
    <property type="evidence" value="ECO:0007669"/>
    <property type="project" value="TreeGrafter"/>
</dbReference>
<dbReference type="CDD" id="cd08771">
    <property type="entry name" value="DLP_1"/>
    <property type="match status" value="1"/>
</dbReference>
<protein>
    <submittedName>
        <fullName evidence="5">Dynamin-A</fullName>
    </submittedName>
</protein>
<dbReference type="PANTHER" id="PTHR11566">
    <property type="entry name" value="DYNAMIN"/>
    <property type="match status" value="1"/>
</dbReference>
<dbReference type="Proteomes" id="UP000094527">
    <property type="component" value="Unassembled WGS sequence"/>
</dbReference>
<evidence type="ECO:0000313" key="5">
    <source>
        <dbReference type="EMBL" id="ODM87039.1"/>
    </source>
</evidence>
<dbReference type="InterPro" id="IPR030381">
    <property type="entry name" value="G_DYNAMIN_dom"/>
</dbReference>
<organism evidence="5 6">
    <name type="scientific">Orchesella cincta</name>
    <name type="common">Springtail</name>
    <name type="synonym">Podura cincta</name>
    <dbReference type="NCBI Taxonomy" id="48709"/>
    <lineage>
        <taxon>Eukaryota</taxon>
        <taxon>Metazoa</taxon>
        <taxon>Ecdysozoa</taxon>
        <taxon>Arthropoda</taxon>
        <taxon>Hexapoda</taxon>
        <taxon>Collembola</taxon>
        <taxon>Entomobryomorpha</taxon>
        <taxon>Entomobryoidea</taxon>
        <taxon>Orchesellidae</taxon>
        <taxon>Orchesellinae</taxon>
        <taxon>Orchesella</taxon>
    </lineage>
</organism>
<dbReference type="OrthoDB" id="5061070at2759"/>
<dbReference type="GO" id="GO:0008017">
    <property type="term" value="F:microtubule binding"/>
    <property type="evidence" value="ECO:0007669"/>
    <property type="project" value="TreeGrafter"/>
</dbReference>
<dbReference type="GO" id="GO:0003924">
    <property type="term" value="F:GTPase activity"/>
    <property type="evidence" value="ECO:0007669"/>
    <property type="project" value="InterPro"/>
</dbReference>
<dbReference type="PROSITE" id="PS51718">
    <property type="entry name" value="G_DYNAMIN_2"/>
    <property type="match status" value="1"/>
</dbReference>
<feature type="domain" description="Dynamin-type G" evidence="4">
    <location>
        <begin position="32"/>
        <end position="179"/>
    </location>
</feature>
<dbReference type="STRING" id="48709.A0A1D2M243"/>
<keyword evidence="2 3" id="KW-0342">GTP-binding</keyword>
<comment type="similarity">
    <text evidence="3">Belongs to the TRAFAC class dynamin-like GTPase superfamily. Dynamin/Fzo/YdjA family.</text>
</comment>
<dbReference type="EMBL" id="LJIJ01006339">
    <property type="protein sequence ID" value="ODM87039.1"/>
    <property type="molecule type" value="Genomic_DNA"/>
</dbReference>
<dbReference type="Gene3D" id="3.40.50.300">
    <property type="entry name" value="P-loop containing nucleotide triphosphate hydrolases"/>
    <property type="match status" value="1"/>
</dbReference>
<dbReference type="PRINTS" id="PR00195">
    <property type="entry name" value="DYNAMIN"/>
</dbReference>
<dbReference type="Pfam" id="PF00350">
    <property type="entry name" value="Dynamin_N"/>
    <property type="match status" value="1"/>
</dbReference>
<dbReference type="InterPro" id="IPR019762">
    <property type="entry name" value="Dynamin_GTPase_CS"/>
</dbReference>
<evidence type="ECO:0000256" key="1">
    <source>
        <dbReference type="ARBA" id="ARBA00022741"/>
    </source>
</evidence>